<dbReference type="GO" id="GO:0008422">
    <property type="term" value="F:beta-glucosidase activity"/>
    <property type="evidence" value="ECO:0007669"/>
    <property type="project" value="TreeGrafter"/>
</dbReference>
<dbReference type="Pfam" id="PF00232">
    <property type="entry name" value="Glyco_hydro_1"/>
    <property type="match status" value="1"/>
</dbReference>
<gene>
    <name evidence="5" type="ORF">TIFTF001_026409</name>
</gene>
<dbReference type="AlphaFoldDB" id="A0AA88DL72"/>
<evidence type="ECO:0000256" key="3">
    <source>
        <dbReference type="ARBA" id="ARBA00023295"/>
    </source>
</evidence>
<dbReference type="Proteomes" id="UP001187192">
    <property type="component" value="Unassembled WGS sequence"/>
</dbReference>
<dbReference type="InterPro" id="IPR017853">
    <property type="entry name" value="GH"/>
</dbReference>
<comment type="caution">
    <text evidence="5">The sequence shown here is derived from an EMBL/GenBank/DDBJ whole genome shotgun (WGS) entry which is preliminary data.</text>
</comment>
<protein>
    <recommendedName>
        <fullName evidence="7">Beta-glucosidase 12-like</fullName>
    </recommendedName>
</protein>
<evidence type="ECO:0000256" key="1">
    <source>
        <dbReference type="ARBA" id="ARBA00010838"/>
    </source>
</evidence>
<accession>A0AA88DL72</accession>
<keyword evidence="6" id="KW-1185">Reference proteome</keyword>
<dbReference type="Gene3D" id="3.20.20.80">
    <property type="entry name" value="Glycosidases"/>
    <property type="match status" value="1"/>
</dbReference>
<proteinExistence type="inferred from homology"/>
<organism evidence="5 6">
    <name type="scientific">Ficus carica</name>
    <name type="common">Common fig</name>
    <dbReference type="NCBI Taxonomy" id="3494"/>
    <lineage>
        <taxon>Eukaryota</taxon>
        <taxon>Viridiplantae</taxon>
        <taxon>Streptophyta</taxon>
        <taxon>Embryophyta</taxon>
        <taxon>Tracheophyta</taxon>
        <taxon>Spermatophyta</taxon>
        <taxon>Magnoliopsida</taxon>
        <taxon>eudicotyledons</taxon>
        <taxon>Gunneridae</taxon>
        <taxon>Pentapetalae</taxon>
        <taxon>rosids</taxon>
        <taxon>fabids</taxon>
        <taxon>Rosales</taxon>
        <taxon>Moraceae</taxon>
        <taxon>Ficeae</taxon>
        <taxon>Ficus</taxon>
    </lineage>
</organism>
<keyword evidence="2" id="KW-0378">Hydrolase</keyword>
<name>A0AA88DL72_FICCA</name>
<dbReference type="PANTHER" id="PTHR10353">
    <property type="entry name" value="GLYCOSYL HYDROLASE"/>
    <property type="match status" value="1"/>
</dbReference>
<evidence type="ECO:0000256" key="4">
    <source>
        <dbReference type="RuleBase" id="RU003690"/>
    </source>
</evidence>
<dbReference type="FunFam" id="3.20.20.80:FF:000020">
    <property type="entry name" value="Beta-glucosidase 12"/>
    <property type="match status" value="1"/>
</dbReference>
<evidence type="ECO:0000313" key="6">
    <source>
        <dbReference type="Proteomes" id="UP001187192"/>
    </source>
</evidence>
<comment type="similarity">
    <text evidence="1 4">Belongs to the glycosyl hydrolase 1 family.</text>
</comment>
<sequence>MGATGMRQRMSITATRLLPSLKPYVTLFHWDLPQTLEDEYGGFLSPHIVNYFKDYVELCYKEFGDRVKHWITFNEPYSYSNGGYSKGNLAPGRCSNWQNLNCMDGDSGIEPYLVTHHQLLSHATAVKLYKEKYQASQKGVIGITLLANWFVPYSNAKHNQNAALRALDFMFGWFMNPLVNGDYPHSMQSLVGKRLPKFTKEESKLVKGSFDFLGLNYYTANYAAYAPHNKSLKASYATDAQVNLTTKRNGVPIGPMDGSVWLNVYPIGIHDLLLYIKRKYYNPLIYITENGIDEFNDPKLSLKQALSDHQRVNYYFRHLSYVRNAIKKGVNVKGYFAWSLLDNFEWSWGYKLRFGVNFVDYKNGQKRYPKLSSRWFKKFLSRNDNNDTLVMTPQSYFSRAPY</sequence>
<dbReference type="GO" id="GO:0005975">
    <property type="term" value="P:carbohydrate metabolic process"/>
    <property type="evidence" value="ECO:0007669"/>
    <property type="project" value="InterPro"/>
</dbReference>
<evidence type="ECO:0000313" key="5">
    <source>
        <dbReference type="EMBL" id="GMN57300.1"/>
    </source>
</evidence>
<dbReference type="PRINTS" id="PR00131">
    <property type="entry name" value="GLHYDRLASE1"/>
</dbReference>
<dbReference type="PANTHER" id="PTHR10353:SF137">
    <property type="entry name" value="MYROSINASE 3-RELATED"/>
    <property type="match status" value="1"/>
</dbReference>
<dbReference type="SUPFAM" id="SSF51445">
    <property type="entry name" value="(Trans)glycosidases"/>
    <property type="match status" value="1"/>
</dbReference>
<evidence type="ECO:0008006" key="7">
    <source>
        <dbReference type="Google" id="ProtNLM"/>
    </source>
</evidence>
<dbReference type="EMBL" id="BTGU01000069">
    <property type="protein sequence ID" value="GMN57300.1"/>
    <property type="molecule type" value="Genomic_DNA"/>
</dbReference>
<keyword evidence="3" id="KW-0326">Glycosidase</keyword>
<dbReference type="InterPro" id="IPR001360">
    <property type="entry name" value="Glyco_hydro_1"/>
</dbReference>
<evidence type="ECO:0000256" key="2">
    <source>
        <dbReference type="ARBA" id="ARBA00022801"/>
    </source>
</evidence>
<reference evidence="5" key="1">
    <citation type="submission" date="2023-07" db="EMBL/GenBank/DDBJ databases">
        <title>draft genome sequence of fig (Ficus carica).</title>
        <authorList>
            <person name="Takahashi T."/>
            <person name="Nishimura K."/>
        </authorList>
    </citation>
    <scope>NUCLEOTIDE SEQUENCE</scope>
</reference>